<organism evidence="4 5">
    <name type="scientific">Favolaschia claudopus</name>
    <dbReference type="NCBI Taxonomy" id="2862362"/>
    <lineage>
        <taxon>Eukaryota</taxon>
        <taxon>Fungi</taxon>
        <taxon>Dikarya</taxon>
        <taxon>Basidiomycota</taxon>
        <taxon>Agaricomycotina</taxon>
        <taxon>Agaricomycetes</taxon>
        <taxon>Agaricomycetidae</taxon>
        <taxon>Agaricales</taxon>
        <taxon>Marasmiineae</taxon>
        <taxon>Mycenaceae</taxon>
        <taxon>Favolaschia</taxon>
    </lineage>
</organism>
<proteinExistence type="predicted"/>
<evidence type="ECO:0000313" key="5">
    <source>
        <dbReference type="Proteomes" id="UP001362999"/>
    </source>
</evidence>
<keyword evidence="5" id="KW-1185">Reference proteome</keyword>
<dbReference type="EMBL" id="JAWWNJ010000069">
    <property type="protein sequence ID" value="KAK7007759.1"/>
    <property type="molecule type" value="Genomic_DNA"/>
</dbReference>
<dbReference type="AlphaFoldDB" id="A0AAW0AF89"/>
<reference evidence="4 5" key="1">
    <citation type="journal article" date="2024" name="J Genomics">
        <title>Draft genome sequencing and assembly of Favolaschia claudopus CIRM-BRFM 2984 isolated from oak limbs.</title>
        <authorList>
            <person name="Navarro D."/>
            <person name="Drula E."/>
            <person name="Chaduli D."/>
            <person name="Cazenave R."/>
            <person name="Ahrendt S."/>
            <person name="Wang J."/>
            <person name="Lipzen A."/>
            <person name="Daum C."/>
            <person name="Barry K."/>
            <person name="Grigoriev I.V."/>
            <person name="Favel A."/>
            <person name="Rosso M.N."/>
            <person name="Martin F."/>
        </authorList>
    </citation>
    <scope>NUCLEOTIDE SEQUENCE [LARGE SCALE GENOMIC DNA]</scope>
    <source>
        <strain evidence="4 5">CIRM-BRFM 2984</strain>
    </source>
</reference>
<feature type="region of interest" description="Disordered" evidence="1">
    <location>
        <begin position="302"/>
        <end position="329"/>
    </location>
</feature>
<protein>
    <submittedName>
        <fullName evidence="4">Uncharacterized protein</fullName>
    </submittedName>
</protein>
<evidence type="ECO:0000256" key="1">
    <source>
        <dbReference type="SAM" id="MobiDB-lite"/>
    </source>
</evidence>
<gene>
    <name evidence="2" type="ORF">R3P38DRAFT_2791907</name>
    <name evidence="3" type="ORF">R3P38DRAFT_2791911</name>
    <name evidence="4" type="ORF">R3P38DRAFT_2791913</name>
</gene>
<feature type="compositionally biased region" description="Polar residues" evidence="1">
    <location>
        <begin position="122"/>
        <end position="138"/>
    </location>
</feature>
<dbReference type="EMBL" id="JAWWNJ010000069">
    <property type="protein sequence ID" value="KAK7007757.1"/>
    <property type="molecule type" value="Genomic_DNA"/>
</dbReference>
<dbReference type="EMBL" id="JAWWNJ010000069">
    <property type="protein sequence ID" value="KAK7007754.1"/>
    <property type="molecule type" value="Genomic_DNA"/>
</dbReference>
<accession>A0AAW0AF89</accession>
<evidence type="ECO:0000313" key="2">
    <source>
        <dbReference type="EMBL" id="KAK7007754.1"/>
    </source>
</evidence>
<comment type="caution">
    <text evidence="4">The sequence shown here is derived from an EMBL/GenBank/DDBJ whole genome shotgun (WGS) entry which is preliminary data.</text>
</comment>
<name>A0AAW0AF89_9AGAR</name>
<dbReference type="Proteomes" id="UP001362999">
    <property type="component" value="Unassembled WGS sequence"/>
</dbReference>
<evidence type="ECO:0000313" key="4">
    <source>
        <dbReference type="EMBL" id="KAK7007759.1"/>
    </source>
</evidence>
<feature type="region of interest" description="Disordered" evidence="1">
    <location>
        <begin position="113"/>
        <end position="156"/>
    </location>
</feature>
<sequence length="329" mass="35163">MEPFEEGYKIVSSAVESQSTDVKVGDNSTTQTLRFGKETADQAIQQGNAQVNKGIQQDIGELAAHSSPLERNQPRLPTTVSAVLIYFSRRHGKWTLGAVGVVSPSACTIAATPDQRPCGTQPECSSHQSTQTETSRSPLDSIDPQKPPIPSTSAQIVSRTLARRQAVTDEREAITTGNCVSKEDTNCWNPLADPESLAILPGNPSTDSVEKSPKVMGIHCKAVKRPSQTAGIHCKVGKTRLKLLESTAKLTFALAIFPGNSVLNSVNRGLKTVEFSATTPSVGRNSVRINSDCENLPQISGQQEFSASSLSPPTAGKCKQNLIDDSKPL</sequence>
<evidence type="ECO:0000313" key="3">
    <source>
        <dbReference type="EMBL" id="KAK7007757.1"/>
    </source>
</evidence>
<feature type="compositionally biased region" description="Polar residues" evidence="1">
    <location>
        <begin position="302"/>
        <end position="312"/>
    </location>
</feature>